<dbReference type="Pfam" id="PF00702">
    <property type="entry name" value="Hydrolase"/>
    <property type="match status" value="1"/>
</dbReference>
<reference evidence="1" key="1">
    <citation type="journal article" date="2013" name="Environ. Microbiol.">
        <title>Microbiota from the distal guts of lean and obese adolescents exhibit partial functional redundancy besides clear differences in community structure.</title>
        <authorList>
            <person name="Ferrer M."/>
            <person name="Ruiz A."/>
            <person name="Lanza F."/>
            <person name="Haange S.B."/>
            <person name="Oberbach A."/>
            <person name="Till H."/>
            <person name="Bargiela R."/>
            <person name="Campoy C."/>
            <person name="Segura M.T."/>
            <person name="Richter M."/>
            <person name="von Bergen M."/>
            <person name="Seifert J."/>
            <person name="Suarez A."/>
        </authorList>
    </citation>
    <scope>NUCLEOTIDE SEQUENCE</scope>
</reference>
<feature type="non-terminal residue" evidence="1">
    <location>
        <position position="1"/>
    </location>
</feature>
<dbReference type="SUPFAM" id="SSF56784">
    <property type="entry name" value="HAD-like"/>
    <property type="match status" value="1"/>
</dbReference>
<organism evidence="1">
    <name type="scientific">human gut metagenome</name>
    <dbReference type="NCBI Taxonomy" id="408170"/>
    <lineage>
        <taxon>unclassified sequences</taxon>
        <taxon>metagenomes</taxon>
        <taxon>organismal metagenomes</taxon>
    </lineage>
</organism>
<dbReference type="NCBIfam" id="TIGR01549">
    <property type="entry name" value="HAD-SF-IA-v1"/>
    <property type="match status" value="1"/>
</dbReference>
<dbReference type="Gene3D" id="3.40.50.1000">
    <property type="entry name" value="HAD superfamily/HAD-like"/>
    <property type="match status" value="1"/>
</dbReference>
<name>K1SHB1_9ZZZZ</name>
<dbReference type="InterPro" id="IPR051806">
    <property type="entry name" value="HAD-like_SPP"/>
</dbReference>
<dbReference type="PANTHER" id="PTHR43481:SF4">
    <property type="entry name" value="GLYCEROL-1-PHOSPHATE PHOSPHOHYDROLASE 1-RELATED"/>
    <property type="match status" value="1"/>
</dbReference>
<proteinExistence type="predicted"/>
<dbReference type="PANTHER" id="PTHR43481">
    <property type="entry name" value="FRUCTOSE-1-PHOSPHATE PHOSPHATASE"/>
    <property type="match status" value="1"/>
</dbReference>
<accession>K1SHB1</accession>
<dbReference type="GO" id="GO:0050308">
    <property type="term" value="F:sugar-phosphatase activity"/>
    <property type="evidence" value="ECO:0007669"/>
    <property type="project" value="TreeGrafter"/>
</dbReference>
<dbReference type="NCBIfam" id="TIGR01509">
    <property type="entry name" value="HAD-SF-IA-v3"/>
    <property type="match status" value="1"/>
</dbReference>
<dbReference type="PRINTS" id="PR00413">
    <property type="entry name" value="HADHALOGNASE"/>
</dbReference>
<dbReference type="InterPro" id="IPR036412">
    <property type="entry name" value="HAD-like_sf"/>
</dbReference>
<keyword evidence="1" id="KW-0378">Hydrolase</keyword>
<evidence type="ECO:0000313" key="1">
    <source>
        <dbReference type="EMBL" id="EKC53110.1"/>
    </source>
</evidence>
<dbReference type="CDD" id="cd07505">
    <property type="entry name" value="HAD_BPGM-like"/>
    <property type="match status" value="1"/>
</dbReference>
<protein>
    <submittedName>
        <fullName evidence="1">HAD-superfamily hydrolase subfamily IA, variant 3</fullName>
    </submittedName>
</protein>
<dbReference type="AlphaFoldDB" id="K1SHB1"/>
<dbReference type="EMBL" id="AJWZ01008801">
    <property type="protein sequence ID" value="EKC53110.1"/>
    <property type="molecule type" value="Genomic_DNA"/>
</dbReference>
<gene>
    <name evidence="1" type="ORF">OBE_12760</name>
</gene>
<sequence length="133" mass="14565">RSYGIKCKPGAVELLEDLKKRHITAAVATATDLERTEKYLALTGLRPYFEKLISATMVGEGKPSPDIYLYACKQLGLAPEECMAVEDSPNGVMSAYRAGCKVVMVPDQTQPDEKLKKCLYACVPTLADISHLI</sequence>
<comment type="caution">
    <text evidence="1">The sequence shown here is derived from an EMBL/GenBank/DDBJ whole genome shotgun (WGS) entry which is preliminary data.</text>
</comment>
<dbReference type="InterPro" id="IPR023214">
    <property type="entry name" value="HAD_sf"/>
</dbReference>
<dbReference type="InterPro" id="IPR006439">
    <property type="entry name" value="HAD-SF_hydro_IA"/>
</dbReference>